<dbReference type="InterPro" id="IPR043733">
    <property type="entry name" value="DUF5677"/>
</dbReference>
<dbReference type="Pfam" id="PF18928">
    <property type="entry name" value="DUF5677"/>
    <property type="match status" value="1"/>
</dbReference>
<proteinExistence type="predicted"/>
<sequence length="314" mass="35614">MNEAAQRFFDDRCISTEMAFNPYILSAAEIIVQVDDEINRSAEEHIERLQNEAVWSILHDMYKKCHEFAGGTLATFLIAHIASAEALCRTTIESAVNLHYASCGDDIGNVLAYFRNYITTERIQNKAWLKSVDNSSYPSEVKAHHRALIEDKENSLDLYEDALRKSLSIINIDYNKHPGSWPSTFDRFSRIGKEVDYRTIYTALCSQAHNDPEDILNNLMSRIVEVDGYAESIEIEKYLFSLNMVLTSIYFYVEASAMYLAKYNIPVTKTLVPLLKRAADLVVELQSSSKGHILRPLRIASTSLLQGTAESHGR</sequence>
<dbReference type="RefSeq" id="WP_223911389.1">
    <property type="nucleotide sequence ID" value="NZ_AP024238.1"/>
</dbReference>
<organism evidence="1 2">
    <name type="scientific">Rhodoferax lithotrophicus</name>
    <dbReference type="NCBI Taxonomy" id="2798804"/>
    <lineage>
        <taxon>Bacteria</taxon>
        <taxon>Pseudomonadati</taxon>
        <taxon>Pseudomonadota</taxon>
        <taxon>Betaproteobacteria</taxon>
        <taxon>Burkholderiales</taxon>
        <taxon>Comamonadaceae</taxon>
        <taxon>Rhodoferax</taxon>
    </lineage>
</organism>
<dbReference type="Proteomes" id="UP000824366">
    <property type="component" value="Chromosome"/>
</dbReference>
<evidence type="ECO:0000313" key="1">
    <source>
        <dbReference type="EMBL" id="BCO27017.1"/>
    </source>
</evidence>
<accession>A0ABN6D502</accession>
<protein>
    <submittedName>
        <fullName evidence="1">Uncharacterized protein</fullName>
    </submittedName>
</protein>
<name>A0ABN6D502_9BURK</name>
<dbReference type="EMBL" id="AP024238">
    <property type="protein sequence ID" value="BCO27017.1"/>
    <property type="molecule type" value="Genomic_DNA"/>
</dbReference>
<reference evidence="1 2" key="1">
    <citation type="journal article" date="2021" name="Microbiol. Spectr.">
        <title>A Single Bacterium Capable of Oxidation and Reduction of Iron at Circumneutral pH.</title>
        <authorList>
            <person name="Kato S."/>
            <person name="Ohkuma M."/>
        </authorList>
    </citation>
    <scope>NUCLEOTIDE SEQUENCE [LARGE SCALE GENOMIC DNA]</scope>
    <source>
        <strain evidence="1 2">MIZ03</strain>
    </source>
</reference>
<gene>
    <name evidence="1" type="ORF">MIZ03_1904</name>
</gene>
<keyword evidence="2" id="KW-1185">Reference proteome</keyword>
<evidence type="ECO:0000313" key="2">
    <source>
        <dbReference type="Proteomes" id="UP000824366"/>
    </source>
</evidence>